<dbReference type="AlphaFoldDB" id="A0A409W3Z8"/>
<dbReference type="InterPro" id="IPR049625">
    <property type="entry name" value="Glyco_transf_61_cat"/>
</dbReference>
<feature type="non-terminal residue" evidence="2">
    <location>
        <position position="380"/>
    </location>
</feature>
<evidence type="ECO:0000313" key="3">
    <source>
        <dbReference type="Proteomes" id="UP000284706"/>
    </source>
</evidence>
<organism evidence="2 3">
    <name type="scientific">Gymnopilus dilepis</name>
    <dbReference type="NCBI Taxonomy" id="231916"/>
    <lineage>
        <taxon>Eukaryota</taxon>
        <taxon>Fungi</taxon>
        <taxon>Dikarya</taxon>
        <taxon>Basidiomycota</taxon>
        <taxon>Agaricomycotina</taxon>
        <taxon>Agaricomycetes</taxon>
        <taxon>Agaricomycetidae</taxon>
        <taxon>Agaricales</taxon>
        <taxon>Agaricineae</taxon>
        <taxon>Hymenogastraceae</taxon>
        <taxon>Gymnopilus</taxon>
    </lineage>
</organism>
<accession>A0A409W3Z8</accession>
<dbReference type="EMBL" id="NHYE01005417">
    <property type="protein sequence ID" value="PPQ73212.1"/>
    <property type="molecule type" value="Genomic_DNA"/>
</dbReference>
<evidence type="ECO:0000259" key="1">
    <source>
        <dbReference type="Pfam" id="PF04577"/>
    </source>
</evidence>
<reference evidence="2 3" key="1">
    <citation type="journal article" date="2018" name="Evol. Lett.">
        <title>Horizontal gene cluster transfer increased hallucinogenic mushroom diversity.</title>
        <authorList>
            <person name="Reynolds H.T."/>
            <person name="Vijayakumar V."/>
            <person name="Gluck-Thaler E."/>
            <person name="Korotkin H.B."/>
            <person name="Matheny P.B."/>
            <person name="Slot J.C."/>
        </authorList>
    </citation>
    <scope>NUCLEOTIDE SEQUENCE [LARGE SCALE GENOMIC DNA]</scope>
    <source>
        <strain evidence="2 3">SRW20</strain>
    </source>
</reference>
<dbReference type="GO" id="GO:0016757">
    <property type="term" value="F:glycosyltransferase activity"/>
    <property type="evidence" value="ECO:0007669"/>
    <property type="project" value="InterPro"/>
</dbReference>
<proteinExistence type="predicted"/>
<keyword evidence="3" id="KW-1185">Reference proteome</keyword>
<feature type="domain" description="Glycosyltransferase 61 catalytic" evidence="1">
    <location>
        <begin position="274"/>
        <end position="333"/>
    </location>
</feature>
<sequence length="380" mass="42322">MSFRRRGVLGCLVLAFVFVLGAPLLFWGWDFPSRLSGAVSGLDLPEWVQENFKPFAPPLHSQVEEEVKETKVYGPNHVGVETTIPGGAYTQGITVLDNLYLSNGTLFILTSDQSKFPPETEMVGKPVGWGLDSVAQRASDGEWRDDTKLTGPFMRVAFPSTAIEQADYWKDLINLGTTIIFDRVILVSREAATQNSNRGFWSEIRNGAIQLGGGATSGFWEPIRQAVVRNTLGCLPDPRDVILGQVRVGGHHTRPLVTYLSSQHSTPRLDENDHEALIDALRELERAQVCDFHVLDMERASLEEQVEYAAKSTVLVGVRGIGLTHQLWMPPSRRSTILEIGWSTVENSYDQAVVAEVLRHQHYAMWNDTLMTAPEGSYDK</sequence>
<dbReference type="OrthoDB" id="529273at2759"/>
<gene>
    <name evidence="2" type="ORF">CVT26_015048</name>
</gene>
<dbReference type="Proteomes" id="UP000284706">
    <property type="component" value="Unassembled WGS sequence"/>
</dbReference>
<dbReference type="Pfam" id="PF04577">
    <property type="entry name" value="Glyco_transf_61"/>
    <property type="match status" value="1"/>
</dbReference>
<protein>
    <recommendedName>
        <fullName evidence="1">Glycosyltransferase 61 catalytic domain-containing protein</fullName>
    </recommendedName>
</protein>
<dbReference type="InParanoid" id="A0A409W3Z8"/>
<dbReference type="STRING" id="231916.A0A409W3Z8"/>
<comment type="caution">
    <text evidence="2">The sequence shown here is derived from an EMBL/GenBank/DDBJ whole genome shotgun (WGS) entry which is preliminary data.</text>
</comment>
<evidence type="ECO:0000313" key="2">
    <source>
        <dbReference type="EMBL" id="PPQ73212.1"/>
    </source>
</evidence>
<name>A0A409W3Z8_9AGAR</name>